<evidence type="ECO:0000313" key="1">
    <source>
        <dbReference type="EMBL" id="ABV12730.1"/>
    </source>
</evidence>
<dbReference type="HOGENOM" id="CLU_3267693_0_0_6"/>
<protein>
    <submittedName>
        <fullName evidence="1">Uncharacterized protein</fullName>
    </submittedName>
</protein>
<evidence type="ECO:0000313" key="2">
    <source>
        <dbReference type="Proteomes" id="UP000008148"/>
    </source>
</evidence>
<keyword evidence="2" id="KW-1185">Reference proteome</keyword>
<reference evidence="1 2" key="1">
    <citation type="submission" date="2007-08" db="EMBL/GenBank/DDBJ databases">
        <authorList>
            <consortium name="The Citrobacter koseri Genome Sequencing Project"/>
            <person name="McClelland M."/>
            <person name="Sanderson E.K."/>
            <person name="Porwollik S."/>
            <person name="Spieth J."/>
            <person name="Clifton W.S."/>
            <person name="Latreille P."/>
            <person name="Courtney L."/>
            <person name="Wang C."/>
            <person name="Pepin K."/>
            <person name="Bhonagiri V."/>
            <person name="Nash W."/>
            <person name="Johnson M."/>
            <person name="Thiruvilangam P."/>
            <person name="Wilson R."/>
        </authorList>
    </citation>
    <scope>NUCLEOTIDE SEQUENCE [LARGE SCALE GENOMIC DNA]</scope>
    <source>
        <strain evidence="2">ATCC BAA-895 / CDC 4225-83 / SGSC4696</strain>
    </source>
</reference>
<dbReference type="AlphaFoldDB" id="A8AGW7"/>
<dbReference type="EMBL" id="CP000822">
    <property type="protein sequence ID" value="ABV12730.1"/>
    <property type="molecule type" value="Genomic_DNA"/>
</dbReference>
<accession>A8AGW7</accession>
<dbReference type="STRING" id="290338.CKO_01598"/>
<organism evidence="1 2">
    <name type="scientific">Citrobacter koseri (strain ATCC BAA-895 / CDC 4225-83 / SGSC4696)</name>
    <dbReference type="NCBI Taxonomy" id="290338"/>
    <lineage>
        <taxon>Bacteria</taxon>
        <taxon>Pseudomonadati</taxon>
        <taxon>Pseudomonadota</taxon>
        <taxon>Gammaproteobacteria</taxon>
        <taxon>Enterobacterales</taxon>
        <taxon>Enterobacteriaceae</taxon>
        <taxon>Citrobacter</taxon>
    </lineage>
</organism>
<dbReference type="Proteomes" id="UP000008148">
    <property type="component" value="Chromosome"/>
</dbReference>
<dbReference type="KEGG" id="cko:CKO_01598"/>
<proteinExistence type="predicted"/>
<sequence>MAFRSYYPPGDIYGIRKRYRQCCPPLQVVLSSGLAFGYRAG</sequence>
<name>A8AGW7_CITK8</name>
<gene>
    <name evidence="1" type="ordered locus">CKO_01598</name>
</gene>